<comment type="caution">
    <text evidence="11">The sequence shown here is derived from an EMBL/GenBank/DDBJ whole genome shotgun (WGS) entry which is preliminary data.</text>
</comment>
<keyword evidence="8" id="KW-0411">Iron-sulfur</keyword>
<sequence length="202" mass="22222">MTEPADAAPRVRSLAALRRAEATCTGCELQEHAEQVVGGEGPRTARLMLVGEQPGDREDRQGHVFVGPAGHLLDRALAEAGIAREDVFLTNAVKHFRFRERGKRRIHQSPTVRQVRACHPWLEAELRLVGPEVVGLLGAVAAKSVFGQDFRLTDRRGEILEHEGRRWVATVHPSSLLRTEDSAEREAAFEAFVGDLRVVAGA</sequence>
<dbReference type="InterPro" id="IPR005273">
    <property type="entry name" value="Ura-DNA_glyco_family4"/>
</dbReference>
<name>A0ABP8RX63_9PSEU</name>
<dbReference type="InterPro" id="IPR036895">
    <property type="entry name" value="Uracil-DNA_glycosylase-like_sf"/>
</dbReference>
<organism evidence="11 12">
    <name type="scientific">Pseudonocardia xishanensis</name>
    <dbReference type="NCBI Taxonomy" id="630995"/>
    <lineage>
        <taxon>Bacteria</taxon>
        <taxon>Bacillati</taxon>
        <taxon>Actinomycetota</taxon>
        <taxon>Actinomycetes</taxon>
        <taxon>Pseudonocardiales</taxon>
        <taxon>Pseudonocardiaceae</taxon>
        <taxon>Pseudonocardia</taxon>
    </lineage>
</organism>
<dbReference type="PANTHER" id="PTHR33693:SF9">
    <property type="entry name" value="TYPE-4 URACIL-DNA GLYCOSYLASE"/>
    <property type="match status" value="1"/>
</dbReference>
<evidence type="ECO:0000256" key="3">
    <source>
        <dbReference type="ARBA" id="ARBA00022485"/>
    </source>
</evidence>
<dbReference type="SUPFAM" id="SSF52141">
    <property type="entry name" value="Uracil-DNA glycosylase-like"/>
    <property type="match status" value="1"/>
</dbReference>
<keyword evidence="5" id="KW-0227">DNA damage</keyword>
<comment type="similarity">
    <text evidence="1">Belongs to the uracil-DNA glycosylase (UDG) superfamily. Type 4 (UDGa) family.</text>
</comment>
<reference evidence="12" key="1">
    <citation type="journal article" date="2019" name="Int. J. Syst. Evol. Microbiol.">
        <title>The Global Catalogue of Microorganisms (GCM) 10K type strain sequencing project: providing services to taxonomists for standard genome sequencing and annotation.</title>
        <authorList>
            <consortium name="The Broad Institute Genomics Platform"/>
            <consortium name="The Broad Institute Genome Sequencing Center for Infectious Disease"/>
            <person name="Wu L."/>
            <person name="Ma J."/>
        </authorList>
    </citation>
    <scope>NUCLEOTIDE SEQUENCE [LARGE SCALE GENOMIC DNA]</scope>
    <source>
        <strain evidence="12">JCM 17906</strain>
    </source>
</reference>
<evidence type="ECO:0000256" key="6">
    <source>
        <dbReference type="ARBA" id="ARBA00022801"/>
    </source>
</evidence>
<evidence type="ECO:0000256" key="4">
    <source>
        <dbReference type="ARBA" id="ARBA00022723"/>
    </source>
</evidence>
<feature type="domain" description="Uracil-DNA glycosylase-like" evidence="10">
    <location>
        <begin position="38"/>
        <end position="197"/>
    </location>
</feature>
<dbReference type="InterPro" id="IPR051536">
    <property type="entry name" value="UDG_Type-4/5"/>
</dbReference>
<dbReference type="EMBL" id="BAABGT010000075">
    <property type="protein sequence ID" value="GAA4553089.1"/>
    <property type="molecule type" value="Genomic_DNA"/>
</dbReference>
<dbReference type="RefSeq" id="WP_345422835.1">
    <property type="nucleotide sequence ID" value="NZ_BAABGT010000075.1"/>
</dbReference>
<gene>
    <name evidence="11" type="ORF">GCM10023175_48180</name>
</gene>
<evidence type="ECO:0000313" key="11">
    <source>
        <dbReference type="EMBL" id="GAA4553089.1"/>
    </source>
</evidence>
<keyword evidence="6" id="KW-0378">Hydrolase</keyword>
<evidence type="ECO:0000313" key="12">
    <source>
        <dbReference type="Proteomes" id="UP001501598"/>
    </source>
</evidence>
<proteinExistence type="inferred from homology"/>
<evidence type="ECO:0000256" key="1">
    <source>
        <dbReference type="ARBA" id="ARBA00006521"/>
    </source>
</evidence>
<dbReference type="Gene3D" id="3.40.470.10">
    <property type="entry name" value="Uracil-DNA glycosylase-like domain"/>
    <property type="match status" value="1"/>
</dbReference>
<dbReference type="SMART" id="SM00986">
    <property type="entry name" value="UDG"/>
    <property type="match status" value="1"/>
</dbReference>
<dbReference type="InterPro" id="IPR005122">
    <property type="entry name" value="Uracil-DNA_glycosylase-like"/>
</dbReference>
<dbReference type="Pfam" id="PF03167">
    <property type="entry name" value="UDG"/>
    <property type="match status" value="1"/>
</dbReference>
<keyword evidence="9" id="KW-0234">DNA repair</keyword>
<dbReference type="SMART" id="SM00987">
    <property type="entry name" value="UreE_C"/>
    <property type="match status" value="1"/>
</dbReference>
<evidence type="ECO:0000259" key="10">
    <source>
        <dbReference type="SMART" id="SM00986"/>
    </source>
</evidence>
<evidence type="ECO:0000256" key="7">
    <source>
        <dbReference type="ARBA" id="ARBA00023004"/>
    </source>
</evidence>
<keyword evidence="4" id="KW-0479">Metal-binding</keyword>
<dbReference type="Proteomes" id="UP001501598">
    <property type="component" value="Unassembled WGS sequence"/>
</dbReference>
<accession>A0ABP8RX63</accession>
<evidence type="ECO:0000256" key="9">
    <source>
        <dbReference type="ARBA" id="ARBA00023204"/>
    </source>
</evidence>
<protein>
    <recommendedName>
        <fullName evidence="2">Type-4 uracil-DNA glycosylase</fullName>
    </recommendedName>
</protein>
<keyword evidence="12" id="KW-1185">Reference proteome</keyword>
<evidence type="ECO:0000256" key="8">
    <source>
        <dbReference type="ARBA" id="ARBA00023014"/>
    </source>
</evidence>
<keyword evidence="7" id="KW-0408">Iron</keyword>
<dbReference type="CDD" id="cd10030">
    <property type="entry name" value="UDG-F4_TTUDGA_SPO1dp_like"/>
    <property type="match status" value="1"/>
</dbReference>
<dbReference type="NCBIfam" id="TIGR03914">
    <property type="entry name" value="UDG_fam_dom"/>
    <property type="match status" value="1"/>
</dbReference>
<evidence type="ECO:0000256" key="5">
    <source>
        <dbReference type="ARBA" id="ARBA00022763"/>
    </source>
</evidence>
<evidence type="ECO:0000256" key="2">
    <source>
        <dbReference type="ARBA" id="ARBA00019403"/>
    </source>
</evidence>
<dbReference type="PANTHER" id="PTHR33693">
    <property type="entry name" value="TYPE-5 URACIL-DNA GLYCOSYLASE"/>
    <property type="match status" value="1"/>
</dbReference>
<keyword evidence="3" id="KW-0004">4Fe-4S</keyword>